<evidence type="ECO:0008006" key="3">
    <source>
        <dbReference type="Google" id="ProtNLM"/>
    </source>
</evidence>
<protein>
    <recommendedName>
        <fullName evidence="3">Bacterial surface antigen (D15) domain-containing protein</fullName>
    </recommendedName>
</protein>
<dbReference type="Gene3D" id="2.40.160.50">
    <property type="entry name" value="membrane protein fhac: a member of the omp85/tpsb transporter family"/>
    <property type="match status" value="1"/>
</dbReference>
<reference evidence="1" key="2">
    <citation type="submission" date="2023-01" db="EMBL/GenBank/DDBJ databases">
        <title>Draft genome sequence of Portibacter lacus strain NBRC 108769.</title>
        <authorList>
            <person name="Sun Q."/>
            <person name="Mori K."/>
        </authorList>
    </citation>
    <scope>NUCLEOTIDE SEQUENCE</scope>
    <source>
        <strain evidence="1">NBRC 108769</strain>
    </source>
</reference>
<dbReference type="AlphaFoldDB" id="A0AA37SRJ2"/>
<organism evidence="1 2">
    <name type="scientific">Portibacter lacus</name>
    <dbReference type="NCBI Taxonomy" id="1099794"/>
    <lineage>
        <taxon>Bacteria</taxon>
        <taxon>Pseudomonadati</taxon>
        <taxon>Bacteroidota</taxon>
        <taxon>Saprospiria</taxon>
        <taxon>Saprospirales</taxon>
        <taxon>Haliscomenobacteraceae</taxon>
        <taxon>Portibacter</taxon>
    </lineage>
</organism>
<keyword evidence="2" id="KW-1185">Reference proteome</keyword>
<accession>A0AA37SRJ2</accession>
<gene>
    <name evidence="1" type="ORF">GCM10007940_21260</name>
</gene>
<evidence type="ECO:0000313" key="2">
    <source>
        <dbReference type="Proteomes" id="UP001156666"/>
    </source>
</evidence>
<dbReference type="EMBL" id="BSOH01000012">
    <property type="protein sequence ID" value="GLR17511.1"/>
    <property type="molecule type" value="Genomic_DNA"/>
</dbReference>
<proteinExistence type="predicted"/>
<name>A0AA37SRJ2_9BACT</name>
<sequence length="576" mass="65512">MSNLAIGQKSSYYAFPKTDDPDLAKRWKDKKMDSTALILDLKKVVSELQAAAFLEASIDSLQFRDSTATFRIHRGEVYKFAQLNLNPLYNEILAKAGYQIKTIEGKQMDVEFLGEMFDEVITVLENNGYPFAAISLKNYSTDENKFNADLHIDRGRLVTMDTFNLYGLDLISKSYLYNYLQIKPGDIYNAAEILKIKTRLNNLPFLNLTEDPTIKFIDNSAILNLKLESTNSSRFDFIIGIQPGSTTDGPRYSITGDVNFEIQNKLKQGEQFKINFERLKQETQKLEVNFQYPYLLSFPFGFDTEFNLFKNENKNRDLNFSFGVLYQLKANNFLKAFYNIQSSRLIEIDTTSILSTGKLPSRLDVSTNNFGLQSNWQDLDYQFNPRKGYKIILRGSAGQKTIIPSNAILGLEKEGVDFSSAYDTIDLETYQFKLNLTSSFFLPIGKRSTLKVGVTSEKIFAKSQVFENEYYRFGGNKLLRGFDEETISGEFYGVGTLEFRLLISKNSFISTFVDYGFRQNKYDVDFEWDQPYGAGAGFSLETGAGIFGVNVAVGSQKGNPLDLRNVKTHMGFLGLF</sequence>
<reference evidence="1" key="1">
    <citation type="journal article" date="2014" name="Int. J. Syst. Evol. Microbiol.">
        <title>Complete genome sequence of Corynebacterium casei LMG S-19264T (=DSM 44701T), isolated from a smear-ripened cheese.</title>
        <authorList>
            <consortium name="US DOE Joint Genome Institute (JGI-PGF)"/>
            <person name="Walter F."/>
            <person name="Albersmeier A."/>
            <person name="Kalinowski J."/>
            <person name="Ruckert C."/>
        </authorList>
    </citation>
    <scope>NUCLEOTIDE SEQUENCE</scope>
    <source>
        <strain evidence="1">NBRC 108769</strain>
    </source>
</reference>
<comment type="caution">
    <text evidence="1">The sequence shown here is derived from an EMBL/GenBank/DDBJ whole genome shotgun (WGS) entry which is preliminary data.</text>
</comment>
<dbReference type="Proteomes" id="UP001156666">
    <property type="component" value="Unassembled WGS sequence"/>
</dbReference>
<evidence type="ECO:0000313" key="1">
    <source>
        <dbReference type="EMBL" id="GLR17511.1"/>
    </source>
</evidence>